<gene>
    <name evidence="16" type="ORF">HOLleu_22971</name>
</gene>
<keyword evidence="9" id="KW-0238">DNA-binding</keyword>
<keyword evidence="1" id="KW-0645">Protease</keyword>
<keyword evidence="3" id="KW-0548">Nucleotidyltransferase</keyword>
<evidence type="ECO:0000256" key="1">
    <source>
        <dbReference type="ARBA" id="ARBA00022670"/>
    </source>
</evidence>
<dbReference type="InterPro" id="IPR043502">
    <property type="entry name" value="DNA/RNA_pol_sf"/>
</dbReference>
<dbReference type="InterPro" id="IPR041577">
    <property type="entry name" value="RT_RNaseH_2"/>
</dbReference>
<dbReference type="SUPFAM" id="SSF47353">
    <property type="entry name" value="Retrovirus capsid dimerization domain-like"/>
    <property type="match status" value="1"/>
</dbReference>
<evidence type="ECO:0000256" key="7">
    <source>
        <dbReference type="ARBA" id="ARBA00022801"/>
    </source>
</evidence>
<feature type="coiled-coil region" evidence="12">
    <location>
        <begin position="786"/>
        <end position="813"/>
    </location>
</feature>
<evidence type="ECO:0000259" key="14">
    <source>
        <dbReference type="PROSITE" id="PS50158"/>
    </source>
</evidence>
<evidence type="ECO:0000313" key="16">
    <source>
        <dbReference type="EMBL" id="KAJ8032892.1"/>
    </source>
</evidence>
<dbReference type="Pfam" id="PF02023">
    <property type="entry name" value="SCAN"/>
    <property type="match status" value="1"/>
</dbReference>
<evidence type="ECO:0008006" key="18">
    <source>
        <dbReference type="Google" id="ProtNLM"/>
    </source>
</evidence>
<keyword evidence="17" id="KW-1185">Reference proteome</keyword>
<evidence type="ECO:0000256" key="12">
    <source>
        <dbReference type="SAM" id="Coils"/>
    </source>
</evidence>
<reference evidence="16" key="1">
    <citation type="submission" date="2021-10" db="EMBL/GenBank/DDBJ databases">
        <title>Tropical sea cucumber genome reveals ecological adaptation and Cuvierian tubules defense mechanism.</title>
        <authorList>
            <person name="Chen T."/>
        </authorList>
    </citation>
    <scope>NUCLEOTIDE SEQUENCE</scope>
    <source>
        <strain evidence="16">Nanhai2018</strain>
        <tissue evidence="16">Muscle</tissue>
    </source>
</reference>
<dbReference type="FunFam" id="3.10.10.10:FF:000007">
    <property type="entry name" value="Retrovirus-related Pol polyprotein from transposon 17.6-like Protein"/>
    <property type="match status" value="1"/>
</dbReference>
<dbReference type="SUPFAM" id="SSF57756">
    <property type="entry name" value="Retrovirus zinc finger-like domains"/>
    <property type="match status" value="1"/>
</dbReference>
<dbReference type="GO" id="GO:0008270">
    <property type="term" value="F:zinc ion binding"/>
    <property type="evidence" value="ECO:0007669"/>
    <property type="project" value="UniProtKB-KW"/>
</dbReference>
<comment type="caution">
    <text evidence="16">The sequence shown here is derived from an EMBL/GenBank/DDBJ whole genome shotgun (WGS) entry which is preliminary data.</text>
</comment>
<dbReference type="Gene3D" id="3.30.420.10">
    <property type="entry name" value="Ribonuclease H-like superfamily/Ribonuclease H"/>
    <property type="match status" value="2"/>
</dbReference>
<evidence type="ECO:0000259" key="15">
    <source>
        <dbReference type="PROSITE" id="PS50878"/>
    </source>
</evidence>
<keyword evidence="11" id="KW-0862">Zinc</keyword>
<keyword evidence="8" id="KW-0695">RNA-directed DNA polymerase</keyword>
<dbReference type="FunFam" id="3.30.70.270:FF:000020">
    <property type="entry name" value="Transposon Tf2-6 polyprotein-like Protein"/>
    <property type="match status" value="1"/>
</dbReference>
<dbReference type="Gene3D" id="4.10.60.10">
    <property type="entry name" value="Zinc finger, CCHC-type"/>
    <property type="match status" value="1"/>
</dbReference>
<dbReference type="PROSITE" id="PS50158">
    <property type="entry name" value="ZF_CCHC"/>
    <property type="match status" value="1"/>
</dbReference>
<keyword evidence="12" id="KW-0175">Coiled coil</keyword>
<keyword evidence="2" id="KW-0808">Transferase</keyword>
<dbReference type="OrthoDB" id="7608935at2759"/>
<name>A0A9Q1H2K6_HOLLE</name>
<dbReference type="Gene3D" id="1.10.340.70">
    <property type="match status" value="1"/>
</dbReference>
<dbReference type="InterPro" id="IPR038269">
    <property type="entry name" value="SCAN_sf"/>
</dbReference>
<feature type="region of interest" description="Disordered" evidence="13">
    <location>
        <begin position="286"/>
        <end position="319"/>
    </location>
</feature>
<keyword evidence="5" id="KW-0064">Aspartyl protease</keyword>
<evidence type="ECO:0000256" key="5">
    <source>
        <dbReference type="ARBA" id="ARBA00022750"/>
    </source>
</evidence>
<dbReference type="FunFam" id="1.10.340.70:FF:000001">
    <property type="entry name" value="Retrovirus-related Pol polyprotein from transposon gypsy-like Protein"/>
    <property type="match status" value="1"/>
</dbReference>
<evidence type="ECO:0000256" key="8">
    <source>
        <dbReference type="ARBA" id="ARBA00022918"/>
    </source>
</evidence>
<dbReference type="InterPro" id="IPR000477">
    <property type="entry name" value="RT_dom"/>
</dbReference>
<keyword evidence="11" id="KW-0479">Metal-binding</keyword>
<dbReference type="Gene3D" id="3.30.70.270">
    <property type="match status" value="2"/>
</dbReference>
<protein>
    <recommendedName>
        <fullName evidence="18">Reverse transcriptase</fullName>
    </recommendedName>
</protein>
<feature type="region of interest" description="Disordered" evidence="13">
    <location>
        <begin position="238"/>
        <end position="271"/>
    </location>
</feature>
<keyword evidence="4" id="KW-0540">Nuclease</keyword>
<dbReference type="PANTHER" id="PTHR37984">
    <property type="entry name" value="PROTEIN CBG26694"/>
    <property type="match status" value="1"/>
</dbReference>
<dbReference type="SUPFAM" id="SSF53098">
    <property type="entry name" value="Ribonuclease H-like"/>
    <property type="match status" value="1"/>
</dbReference>
<dbReference type="InterPro" id="IPR036397">
    <property type="entry name" value="RNaseH_sf"/>
</dbReference>
<dbReference type="CDD" id="cd01647">
    <property type="entry name" value="RT_LTR"/>
    <property type="match status" value="1"/>
</dbReference>
<proteinExistence type="predicted"/>
<feature type="domain" description="CCHC-type" evidence="14">
    <location>
        <begin position="277"/>
        <end position="293"/>
    </location>
</feature>
<keyword evidence="11" id="KW-0863">Zinc-finger</keyword>
<dbReference type="SMART" id="SM00343">
    <property type="entry name" value="ZnF_C2HC"/>
    <property type="match status" value="1"/>
</dbReference>
<dbReference type="Gene3D" id="3.10.20.370">
    <property type="match status" value="1"/>
</dbReference>
<keyword evidence="7" id="KW-0378">Hydrolase</keyword>
<dbReference type="Pfam" id="PF00098">
    <property type="entry name" value="zf-CCHC"/>
    <property type="match status" value="1"/>
</dbReference>
<evidence type="ECO:0000256" key="4">
    <source>
        <dbReference type="ARBA" id="ARBA00022722"/>
    </source>
</evidence>
<evidence type="ECO:0000256" key="2">
    <source>
        <dbReference type="ARBA" id="ARBA00022679"/>
    </source>
</evidence>
<dbReference type="InterPro" id="IPR050951">
    <property type="entry name" value="Retrovirus_Pol_polyprotein"/>
</dbReference>
<dbReference type="GO" id="GO:0003964">
    <property type="term" value="F:RNA-directed DNA polymerase activity"/>
    <property type="evidence" value="ECO:0007669"/>
    <property type="project" value="UniProtKB-KW"/>
</dbReference>
<dbReference type="GO" id="GO:0003677">
    <property type="term" value="F:DNA binding"/>
    <property type="evidence" value="ECO:0007669"/>
    <property type="project" value="UniProtKB-KW"/>
</dbReference>
<evidence type="ECO:0000256" key="6">
    <source>
        <dbReference type="ARBA" id="ARBA00022759"/>
    </source>
</evidence>
<dbReference type="Pfam" id="PF17919">
    <property type="entry name" value="RT_RNaseH_2"/>
    <property type="match status" value="1"/>
</dbReference>
<dbReference type="Gene3D" id="3.10.10.10">
    <property type="entry name" value="HIV Type 1 Reverse Transcriptase, subunit A, domain 1"/>
    <property type="match status" value="1"/>
</dbReference>
<feature type="domain" description="Reverse transcriptase" evidence="15">
    <location>
        <begin position="1017"/>
        <end position="1194"/>
    </location>
</feature>
<evidence type="ECO:0000256" key="11">
    <source>
        <dbReference type="PROSITE-ProRule" id="PRU00047"/>
    </source>
</evidence>
<dbReference type="Gene3D" id="1.10.4020.10">
    <property type="entry name" value="DNA breaking-rejoining enzymes"/>
    <property type="match status" value="1"/>
</dbReference>
<evidence type="ECO:0000313" key="17">
    <source>
        <dbReference type="Proteomes" id="UP001152320"/>
    </source>
</evidence>
<feature type="region of interest" description="Disordered" evidence="13">
    <location>
        <begin position="24"/>
        <end position="65"/>
    </location>
</feature>
<feature type="compositionally biased region" description="Basic and acidic residues" evidence="13">
    <location>
        <begin position="24"/>
        <end position="47"/>
    </location>
</feature>
<dbReference type="InterPro" id="IPR041588">
    <property type="entry name" value="Integrase_H2C2"/>
</dbReference>
<keyword evidence="10" id="KW-0511">Multifunctional enzyme</keyword>
<sequence>MEFDEYLKQGKAMGYEGEELRKFIKEREDRDERQKQRQHEREMKEYDLQIAQAGSEESESKGQMKKEWGKVPKLPVFNEARDDIDSYLKRFERYATIMGWKKEKWALPLSTLLTAKALEVYSRLPDDLANNYDKLKAALLSRYELNEEGFRKKFRNARLEQNETFSQFAERIGRYFTRWIEMASVTKDYEGVVDLITREQILNVCHKDLTIYLRERNPSSVKVMVDLADKYHEAHNRGRFKVFGPEKGKHKQQSESKASFPDSGDSDKKVKGQKGVRCYNCSGRGHLSRDCPSPKVETSSKTAGLKVSESQEGHDGRTTGQQVVGLCVGVQSERYDYPRPPGRYFQQEKGPELPVISAVSTNDNMPVMPGLVGKQRVSVLRDSGCSTIVVRKTLEKSNEYDGTTKRCVLLDGTILDVPVAMVSIDTPFYVGQVQALVMTSPIYDLIVGNIPNVREPSSPNPDWVPTETDRGSTPEAGAVETRGQFAKKQKPYLPLKVGTESSNVSKEEVRNAQVNDQGLAKLWELAKSGSTKITLSGSKVTFVSKDGMLYRNFMSPKVEHGNAFKQLVVPSIFRKEVLRLAHDTPLAGHLGTKKTTDRILSSFYWPGIHEDIRRYCLSCEICQRTVSKGSVGRVPLGSMPLIDTPFRRVAVDIVGPIAPITERGNRYILTLVDYATRYPEAVALPKIESERVAEALFEIYTRRFNGTLKKMLRRMCAERPSDWDRYLPALLFACREAPQESLGFAPFELLYGRTVRGPLTILKELWSGELDQEEVKNTYQYVVDLRERLDKTCQMAQEELRKASKRYKKYYDARTKDRKFSLGDKVLVLLPTKSNKLLMQWKGPYDVVEKVAKYDYKVKMGSEIKTIHANLLKKYISRESDDANASVLQLQRICSCIISNDEENGIGNGIESDNDMSNYEKAEVVKLSEKVVVDFPSIVSKECVNDVQVADDLNLHQVSEVKELLSMFQDVLTDVPGRTNIIQHTIHLTSQEPIRSKPYQVPHAMVNSIKNETQSMLKMGVIEASTSPYASPVVLVDKKDKSIRFCVDYRKLNRITVFDPEPIPNIDSLMVKIAKGQFFSKFDLTKGYWQVPIAKEDKEKTAFVTLEGLFQFTVLPFGLVNAPAVFSRMMRRVLGGIEHTLNYIDDILIYTETFEKHLKVIESVLKRLREVGLTARPSKCSVGFKSLEFLGHVVGKGILRPNRDNVSKILESSRPMTKKQVRSFLGMVGYYQKFIPNYAGIAAPLSDLTRKGYPEKVKWGEAQEKAYSTLKARISSAPILHLPDLRETFILRTDASDVGLGAVLMQQHGDTKFPICFASKKLQPRESSMHIYMETNLY</sequence>
<keyword evidence="6" id="KW-0255">Endonuclease</keyword>
<dbReference type="InterPro" id="IPR043128">
    <property type="entry name" value="Rev_trsase/Diguanyl_cyclase"/>
</dbReference>
<evidence type="ECO:0000256" key="10">
    <source>
        <dbReference type="ARBA" id="ARBA00023268"/>
    </source>
</evidence>
<dbReference type="PROSITE" id="PS50878">
    <property type="entry name" value="RT_POL"/>
    <property type="match status" value="1"/>
</dbReference>
<dbReference type="PANTHER" id="PTHR37984:SF5">
    <property type="entry name" value="PROTEIN NYNRIN-LIKE"/>
    <property type="match status" value="1"/>
</dbReference>
<organism evidence="16 17">
    <name type="scientific">Holothuria leucospilota</name>
    <name type="common">Black long sea cucumber</name>
    <name type="synonym">Mertensiothuria leucospilota</name>
    <dbReference type="NCBI Taxonomy" id="206669"/>
    <lineage>
        <taxon>Eukaryota</taxon>
        <taxon>Metazoa</taxon>
        <taxon>Echinodermata</taxon>
        <taxon>Eleutherozoa</taxon>
        <taxon>Echinozoa</taxon>
        <taxon>Holothuroidea</taxon>
        <taxon>Aspidochirotacea</taxon>
        <taxon>Aspidochirotida</taxon>
        <taxon>Holothuriidae</taxon>
        <taxon>Holothuria</taxon>
    </lineage>
</organism>
<feature type="region of interest" description="Disordered" evidence="13">
    <location>
        <begin position="456"/>
        <end position="476"/>
    </location>
</feature>
<dbReference type="GO" id="GO:0004519">
    <property type="term" value="F:endonuclease activity"/>
    <property type="evidence" value="ECO:0007669"/>
    <property type="project" value="UniProtKB-KW"/>
</dbReference>
<dbReference type="InterPro" id="IPR036875">
    <property type="entry name" value="Znf_CCHC_sf"/>
</dbReference>
<evidence type="ECO:0000256" key="3">
    <source>
        <dbReference type="ARBA" id="ARBA00022695"/>
    </source>
</evidence>
<dbReference type="InterPro" id="IPR003309">
    <property type="entry name" value="SCAN_dom"/>
</dbReference>
<accession>A0A9Q1H2K6</accession>
<dbReference type="Pfam" id="PF00078">
    <property type="entry name" value="RVT_1"/>
    <property type="match status" value="1"/>
</dbReference>
<dbReference type="GO" id="GO:0004190">
    <property type="term" value="F:aspartic-type endopeptidase activity"/>
    <property type="evidence" value="ECO:0007669"/>
    <property type="project" value="UniProtKB-KW"/>
</dbReference>
<dbReference type="GO" id="GO:0006508">
    <property type="term" value="P:proteolysis"/>
    <property type="evidence" value="ECO:0007669"/>
    <property type="project" value="UniProtKB-KW"/>
</dbReference>
<dbReference type="SUPFAM" id="SSF56672">
    <property type="entry name" value="DNA/RNA polymerases"/>
    <property type="match status" value="1"/>
</dbReference>
<dbReference type="Pfam" id="PF17921">
    <property type="entry name" value="Integrase_H2C2"/>
    <property type="match status" value="1"/>
</dbReference>
<dbReference type="InterPro" id="IPR001878">
    <property type="entry name" value="Znf_CCHC"/>
</dbReference>
<dbReference type="EMBL" id="JAIZAY010000011">
    <property type="protein sequence ID" value="KAJ8032892.1"/>
    <property type="molecule type" value="Genomic_DNA"/>
</dbReference>
<dbReference type="InterPro" id="IPR012337">
    <property type="entry name" value="RNaseH-like_sf"/>
</dbReference>
<evidence type="ECO:0000256" key="13">
    <source>
        <dbReference type="SAM" id="MobiDB-lite"/>
    </source>
</evidence>
<evidence type="ECO:0000256" key="9">
    <source>
        <dbReference type="ARBA" id="ARBA00023125"/>
    </source>
</evidence>
<dbReference type="Proteomes" id="UP001152320">
    <property type="component" value="Chromosome 11"/>
</dbReference>